<keyword evidence="1" id="KW-0732">Signal</keyword>
<gene>
    <name evidence="2" type="ORF">CW311_19340</name>
</gene>
<protein>
    <submittedName>
        <fullName evidence="2">Sel1 repeat family protein</fullName>
    </submittedName>
</protein>
<organism evidence="2 3">
    <name type="scientific">Acinetobacter proteolyticus</name>
    <dbReference type="NCBI Taxonomy" id="1776741"/>
    <lineage>
        <taxon>Bacteria</taxon>
        <taxon>Pseudomonadati</taxon>
        <taxon>Pseudomonadota</taxon>
        <taxon>Gammaproteobacteria</taxon>
        <taxon>Moraxellales</taxon>
        <taxon>Moraxellaceae</taxon>
        <taxon>Acinetobacter</taxon>
    </lineage>
</organism>
<reference evidence="2 3" key="1">
    <citation type="submission" date="2017-12" db="EMBL/GenBank/DDBJ databases">
        <title>Draft Genome sequences of multiple microbial strains isolated from spacecraft associated surfaces.</title>
        <authorList>
            <person name="Seuylemezian A."/>
            <person name="Vaishampayan P."/>
            <person name="Venkateswaran K."/>
        </authorList>
    </citation>
    <scope>NUCLEOTIDE SEQUENCE [LARGE SCALE GENOMIC DNA]</scope>
    <source>
        <strain evidence="2 3">2P01AA</strain>
    </source>
</reference>
<feature type="signal peptide" evidence="1">
    <location>
        <begin position="1"/>
        <end position="21"/>
    </location>
</feature>
<proteinExistence type="predicted"/>
<comment type="caution">
    <text evidence="2">The sequence shown here is derived from an EMBL/GenBank/DDBJ whole genome shotgun (WGS) entry which is preliminary data.</text>
</comment>
<evidence type="ECO:0000313" key="2">
    <source>
        <dbReference type="EMBL" id="PKF31423.1"/>
    </source>
</evidence>
<evidence type="ECO:0000256" key="1">
    <source>
        <dbReference type="SAM" id="SignalP"/>
    </source>
</evidence>
<dbReference type="Proteomes" id="UP000233553">
    <property type="component" value="Unassembled WGS sequence"/>
</dbReference>
<accession>A0A2N0WAB8</accession>
<dbReference type="AlphaFoldDB" id="A0A2N0WAB8"/>
<dbReference type="Gene3D" id="1.25.40.10">
    <property type="entry name" value="Tetratricopeptide repeat domain"/>
    <property type="match status" value="1"/>
</dbReference>
<evidence type="ECO:0000313" key="3">
    <source>
        <dbReference type="Proteomes" id="UP000233553"/>
    </source>
</evidence>
<dbReference type="RefSeq" id="WP_101237544.1">
    <property type="nucleotide sequence ID" value="NZ_PISJ01000022.1"/>
</dbReference>
<dbReference type="InterPro" id="IPR011990">
    <property type="entry name" value="TPR-like_helical_dom_sf"/>
</dbReference>
<name>A0A2N0WAB8_9GAMM</name>
<dbReference type="EMBL" id="PISJ01000022">
    <property type="protein sequence ID" value="PKF31423.1"/>
    <property type="molecule type" value="Genomic_DNA"/>
</dbReference>
<dbReference type="SUPFAM" id="SSF81901">
    <property type="entry name" value="HCP-like"/>
    <property type="match status" value="1"/>
</dbReference>
<feature type="chain" id="PRO_5014644571" evidence="1">
    <location>
        <begin position="22"/>
        <end position="229"/>
    </location>
</feature>
<sequence>MFQRIITVFFFSIFSFQIALAQEIQSQFSPQVQQAKDQVQLIFNTLFQSDDENQNIKVDPTLKQLLSENKEEKAKEYIDQQQNLFLKQMNHYIKQGDPTASVALLEFALFSQDSALKEQIDLKPIQKLSNQKDAYASYLLAQYYSTTEQYIPLLEKAGQQGSVAAQMTLADEYGFRLPVEQQDAKKAEFWANKAKQNLGEAAYTEQKCALANCDLEEFEMVDFSKIPQQ</sequence>